<reference evidence="12" key="1">
    <citation type="journal article" date="2021" name="PeerJ">
        <title>Extensive microbial diversity within the chicken gut microbiome revealed by metagenomics and culture.</title>
        <authorList>
            <person name="Gilroy R."/>
            <person name="Ravi A."/>
            <person name="Getino M."/>
            <person name="Pursley I."/>
            <person name="Horton D.L."/>
            <person name="Alikhan N.F."/>
            <person name="Baker D."/>
            <person name="Gharbi K."/>
            <person name="Hall N."/>
            <person name="Watson M."/>
            <person name="Adriaenssens E.M."/>
            <person name="Foster-Nyarko E."/>
            <person name="Jarju S."/>
            <person name="Secka A."/>
            <person name="Antonio M."/>
            <person name="Oren A."/>
            <person name="Chaudhuri R.R."/>
            <person name="La Ragione R."/>
            <person name="Hildebrand F."/>
            <person name="Pallen M.J."/>
        </authorList>
    </citation>
    <scope>NUCLEOTIDE SEQUENCE</scope>
    <source>
        <strain evidence="12">USAMLcec2-132</strain>
    </source>
</reference>
<dbReference type="InterPro" id="IPR027417">
    <property type="entry name" value="P-loop_NTPase"/>
</dbReference>
<organism evidence="12 13">
    <name type="scientific">Candidatus Eisenbergiella merdavium</name>
    <dbReference type="NCBI Taxonomy" id="2838551"/>
    <lineage>
        <taxon>Bacteria</taxon>
        <taxon>Bacillati</taxon>
        <taxon>Bacillota</taxon>
        <taxon>Clostridia</taxon>
        <taxon>Lachnospirales</taxon>
        <taxon>Lachnospiraceae</taxon>
        <taxon>Eisenbergiella</taxon>
    </lineage>
</organism>
<dbReference type="PROSITE" id="PS50929">
    <property type="entry name" value="ABC_TM1F"/>
    <property type="match status" value="1"/>
</dbReference>
<keyword evidence="4 9" id="KW-0812">Transmembrane</keyword>
<sequence>MKKTNPIYQVTAGNPKKLKKPVIWTVVTNINLFSFMFLALFVITIYSFFAGDAGSLDIKTLWLSWGGILATSVVVYILERKATHATFHDGYATSADGRIRLAEHIRKLPLGFLMSKDSGELGNTMMNDFSQIEEGVTHILPQLISGIIVAFLALFGMAFADWRMALAMFAGLPVTFLILWGVRVIDRKRGAAHTKARIEQTNRLQEYLTGMKVIKAYNLRGANFKKLERAFYNFMKESIKLEGVSGPFYLIAVAFLQIGLSMITMVGTYLLLGGTLELPMFIIFLLVGSRVFDPLVSAITQLPVFTYQAAAGKRIVDLLEEPTMQGEGEAPKDHDIIFENVTFGYGEDVVLHNVNASFPKGTMTAIIGPSGSGKSTMLRLIARFYDPQSGTVRFGGIDETTVDPEKLMSKISVVFQDVYLFQDTIGNNIRYGRENATQEEIEAAAKLAHCHDFIMALPDGYDTMVGEGGSTLSGGEKQRISIARAILKDAPVLLLDEATSSLDPENEVEVQQAIEELVKDRTVVMIAHKLKTIAGADQIIVLDQGEVKEVGTHKELMDNHGLYRHLWDIQQTTAGWQIN</sequence>
<dbReference type="InterPro" id="IPR011527">
    <property type="entry name" value="ABC1_TM_dom"/>
</dbReference>
<dbReference type="AlphaFoldDB" id="A0A9D2SPZ9"/>
<name>A0A9D2SPZ9_9FIRM</name>
<comment type="caution">
    <text evidence="12">The sequence shown here is derived from an EMBL/GenBank/DDBJ whole genome shotgun (WGS) entry which is preliminary data.</text>
</comment>
<dbReference type="GO" id="GO:0005886">
    <property type="term" value="C:plasma membrane"/>
    <property type="evidence" value="ECO:0007669"/>
    <property type="project" value="UniProtKB-SubCell"/>
</dbReference>
<dbReference type="PROSITE" id="PS50893">
    <property type="entry name" value="ABC_TRANSPORTER_2"/>
    <property type="match status" value="1"/>
</dbReference>
<dbReference type="Proteomes" id="UP000823891">
    <property type="component" value="Unassembled WGS sequence"/>
</dbReference>
<dbReference type="GO" id="GO:0034040">
    <property type="term" value="F:ATPase-coupled lipid transmembrane transporter activity"/>
    <property type="evidence" value="ECO:0007669"/>
    <property type="project" value="TreeGrafter"/>
</dbReference>
<dbReference type="SUPFAM" id="SSF52540">
    <property type="entry name" value="P-loop containing nucleoside triphosphate hydrolases"/>
    <property type="match status" value="1"/>
</dbReference>
<dbReference type="Pfam" id="PF00664">
    <property type="entry name" value="ABC_membrane"/>
    <property type="match status" value="1"/>
</dbReference>
<dbReference type="Gene3D" id="1.20.1560.10">
    <property type="entry name" value="ABC transporter type 1, transmembrane domain"/>
    <property type="match status" value="1"/>
</dbReference>
<evidence type="ECO:0000256" key="1">
    <source>
        <dbReference type="ARBA" id="ARBA00004651"/>
    </source>
</evidence>
<keyword evidence="3" id="KW-1003">Cell membrane</keyword>
<keyword evidence="7 9" id="KW-1133">Transmembrane helix</keyword>
<comment type="subcellular location">
    <subcellularLocation>
        <location evidence="1">Cell membrane</location>
        <topology evidence="1">Multi-pass membrane protein</topology>
    </subcellularLocation>
</comment>
<dbReference type="GO" id="GO:0140359">
    <property type="term" value="F:ABC-type transporter activity"/>
    <property type="evidence" value="ECO:0007669"/>
    <property type="project" value="InterPro"/>
</dbReference>
<feature type="domain" description="ABC transmembrane type-1" evidence="11">
    <location>
        <begin position="66"/>
        <end position="306"/>
    </location>
</feature>
<protein>
    <submittedName>
        <fullName evidence="12">ABC transporter ATP-binding protein/permease</fullName>
    </submittedName>
</protein>
<dbReference type="InterPro" id="IPR003439">
    <property type="entry name" value="ABC_transporter-like_ATP-bd"/>
</dbReference>
<evidence type="ECO:0000256" key="3">
    <source>
        <dbReference type="ARBA" id="ARBA00022475"/>
    </source>
</evidence>
<dbReference type="FunFam" id="3.40.50.300:FF:000221">
    <property type="entry name" value="Multidrug ABC transporter ATP-binding protein"/>
    <property type="match status" value="1"/>
</dbReference>
<dbReference type="CDD" id="cd07346">
    <property type="entry name" value="ABC_6TM_exporters"/>
    <property type="match status" value="1"/>
</dbReference>
<feature type="domain" description="ABC transporter" evidence="10">
    <location>
        <begin position="336"/>
        <end position="569"/>
    </location>
</feature>
<dbReference type="InterPro" id="IPR036640">
    <property type="entry name" value="ABC1_TM_sf"/>
</dbReference>
<dbReference type="PANTHER" id="PTHR24221">
    <property type="entry name" value="ATP-BINDING CASSETTE SUB-FAMILY B"/>
    <property type="match status" value="1"/>
</dbReference>
<keyword evidence="2" id="KW-0813">Transport</keyword>
<evidence type="ECO:0000256" key="2">
    <source>
        <dbReference type="ARBA" id="ARBA00022448"/>
    </source>
</evidence>
<feature type="transmembrane region" description="Helical" evidence="9">
    <location>
        <begin position="21"/>
        <end position="49"/>
    </location>
</feature>
<keyword evidence="6 12" id="KW-0067">ATP-binding</keyword>
<keyword evidence="8 9" id="KW-0472">Membrane</keyword>
<evidence type="ECO:0000256" key="9">
    <source>
        <dbReference type="SAM" id="Phobius"/>
    </source>
</evidence>
<evidence type="ECO:0000256" key="8">
    <source>
        <dbReference type="ARBA" id="ARBA00023136"/>
    </source>
</evidence>
<dbReference type="PROSITE" id="PS00211">
    <property type="entry name" value="ABC_TRANSPORTER_1"/>
    <property type="match status" value="1"/>
</dbReference>
<feature type="transmembrane region" description="Helical" evidence="9">
    <location>
        <begin position="248"/>
        <end position="272"/>
    </location>
</feature>
<evidence type="ECO:0000256" key="4">
    <source>
        <dbReference type="ARBA" id="ARBA00022692"/>
    </source>
</evidence>
<dbReference type="SUPFAM" id="SSF90123">
    <property type="entry name" value="ABC transporter transmembrane region"/>
    <property type="match status" value="1"/>
</dbReference>
<evidence type="ECO:0000313" key="13">
    <source>
        <dbReference type="Proteomes" id="UP000823891"/>
    </source>
</evidence>
<feature type="transmembrane region" description="Helical" evidence="9">
    <location>
        <begin position="61"/>
        <end position="78"/>
    </location>
</feature>
<feature type="transmembrane region" description="Helical" evidence="9">
    <location>
        <begin position="139"/>
        <end position="160"/>
    </location>
</feature>
<evidence type="ECO:0000259" key="10">
    <source>
        <dbReference type="PROSITE" id="PS50893"/>
    </source>
</evidence>
<dbReference type="GO" id="GO:0016887">
    <property type="term" value="F:ATP hydrolysis activity"/>
    <property type="evidence" value="ECO:0007669"/>
    <property type="project" value="InterPro"/>
</dbReference>
<dbReference type="Pfam" id="PF00005">
    <property type="entry name" value="ABC_tran"/>
    <property type="match status" value="1"/>
</dbReference>
<evidence type="ECO:0000256" key="6">
    <source>
        <dbReference type="ARBA" id="ARBA00022840"/>
    </source>
</evidence>
<dbReference type="InterPro" id="IPR017871">
    <property type="entry name" value="ABC_transporter-like_CS"/>
</dbReference>
<dbReference type="InterPro" id="IPR039421">
    <property type="entry name" value="Type_1_exporter"/>
</dbReference>
<evidence type="ECO:0000313" key="12">
    <source>
        <dbReference type="EMBL" id="HJC22681.1"/>
    </source>
</evidence>
<dbReference type="GO" id="GO:0005524">
    <property type="term" value="F:ATP binding"/>
    <property type="evidence" value="ECO:0007669"/>
    <property type="project" value="UniProtKB-KW"/>
</dbReference>
<evidence type="ECO:0000256" key="7">
    <source>
        <dbReference type="ARBA" id="ARBA00022989"/>
    </source>
</evidence>
<evidence type="ECO:0000259" key="11">
    <source>
        <dbReference type="PROSITE" id="PS50929"/>
    </source>
</evidence>
<dbReference type="PANTHER" id="PTHR24221:SF397">
    <property type="entry name" value="ABC TRANSPORTER, ATP-BINDING TRANSMEMBRANE PROTEIN"/>
    <property type="match status" value="1"/>
</dbReference>
<feature type="transmembrane region" description="Helical" evidence="9">
    <location>
        <begin position="166"/>
        <end position="185"/>
    </location>
</feature>
<evidence type="ECO:0000256" key="5">
    <source>
        <dbReference type="ARBA" id="ARBA00022741"/>
    </source>
</evidence>
<proteinExistence type="predicted"/>
<keyword evidence="5" id="KW-0547">Nucleotide-binding</keyword>
<dbReference type="EMBL" id="DWWS01000013">
    <property type="protein sequence ID" value="HJC22681.1"/>
    <property type="molecule type" value="Genomic_DNA"/>
</dbReference>
<gene>
    <name evidence="12" type="ORF">H9761_03115</name>
</gene>
<accession>A0A9D2SPZ9</accession>
<reference evidence="12" key="2">
    <citation type="submission" date="2021-04" db="EMBL/GenBank/DDBJ databases">
        <authorList>
            <person name="Gilroy R."/>
        </authorList>
    </citation>
    <scope>NUCLEOTIDE SEQUENCE</scope>
    <source>
        <strain evidence="12">USAMLcec2-132</strain>
    </source>
</reference>
<dbReference type="Gene3D" id="3.40.50.300">
    <property type="entry name" value="P-loop containing nucleotide triphosphate hydrolases"/>
    <property type="match status" value="1"/>
</dbReference>
<dbReference type="InterPro" id="IPR003593">
    <property type="entry name" value="AAA+_ATPase"/>
</dbReference>
<dbReference type="SMART" id="SM00382">
    <property type="entry name" value="AAA"/>
    <property type="match status" value="1"/>
</dbReference>